<dbReference type="Proteomes" id="UP000199112">
    <property type="component" value="Unassembled WGS sequence"/>
</dbReference>
<sequence length="94" mass="10628">MPTYITLLNWTQRGIESVEESLDRDEAATKIVESQGGEVKDVYYTMGPYDNVVISEFPDDESYAKAILKVESEGYITGQTLKALSEEIIRDFPE</sequence>
<dbReference type="RefSeq" id="WP_090508381.1">
    <property type="nucleotide sequence ID" value="NZ_FNWL01000006.1"/>
</dbReference>
<keyword evidence="2" id="KW-1185">Reference proteome</keyword>
<gene>
    <name evidence="1" type="ORF">SAMN04487967_3661</name>
</gene>
<organism evidence="1 2">
    <name type="scientific">Natronorubrum sediminis</name>
    <dbReference type="NCBI Taxonomy" id="640943"/>
    <lineage>
        <taxon>Archaea</taxon>
        <taxon>Methanobacteriati</taxon>
        <taxon>Methanobacteriota</taxon>
        <taxon>Stenosarchaea group</taxon>
        <taxon>Halobacteria</taxon>
        <taxon>Halobacteriales</taxon>
        <taxon>Natrialbaceae</taxon>
        <taxon>Natronorubrum</taxon>
    </lineage>
</organism>
<protein>
    <submittedName>
        <fullName evidence="1">Uncharacterized protein, contains GYD domain</fullName>
    </submittedName>
</protein>
<dbReference type="Pfam" id="PF08734">
    <property type="entry name" value="GYD"/>
    <property type="match status" value="1"/>
</dbReference>
<proteinExistence type="predicted"/>
<evidence type="ECO:0000313" key="2">
    <source>
        <dbReference type="Proteomes" id="UP000199112"/>
    </source>
</evidence>
<reference evidence="2" key="1">
    <citation type="submission" date="2016-10" db="EMBL/GenBank/DDBJ databases">
        <authorList>
            <person name="Varghese N."/>
            <person name="Submissions S."/>
        </authorList>
    </citation>
    <scope>NUCLEOTIDE SEQUENCE [LARGE SCALE GENOMIC DNA]</scope>
    <source>
        <strain evidence="2">CGMCC 1.8981</strain>
    </source>
</reference>
<name>A0A1H6G6Q3_9EURY</name>
<dbReference type="AlphaFoldDB" id="A0A1H6G6Q3"/>
<accession>A0A1H6G6Q3</accession>
<dbReference type="OrthoDB" id="35699at2157"/>
<evidence type="ECO:0000313" key="1">
    <source>
        <dbReference type="EMBL" id="SEH18128.1"/>
    </source>
</evidence>
<dbReference type="EMBL" id="FNWL01000006">
    <property type="protein sequence ID" value="SEH18128.1"/>
    <property type="molecule type" value="Genomic_DNA"/>
</dbReference>
<dbReference type="InterPro" id="IPR014845">
    <property type="entry name" value="GYD/TTHA1554"/>
</dbReference>